<evidence type="ECO:0000256" key="7">
    <source>
        <dbReference type="RuleBase" id="RU003313"/>
    </source>
</evidence>
<keyword evidence="6" id="KW-0460">Magnesium</keyword>
<evidence type="ECO:0000256" key="6">
    <source>
        <dbReference type="HAMAP-Rule" id="MF_00379"/>
    </source>
</evidence>
<dbReference type="EC" id="3.6.-.-" evidence="6"/>
<dbReference type="EMBL" id="CP003984">
    <property type="protein sequence ID" value="AII88549.1"/>
    <property type="molecule type" value="Genomic_DNA"/>
</dbReference>
<accession>A0AAN0RM57</accession>
<evidence type="ECO:0000256" key="2">
    <source>
        <dbReference type="ARBA" id="ARBA00022694"/>
    </source>
</evidence>
<dbReference type="InterPro" id="IPR006073">
    <property type="entry name" value="GTP-bd"/>
</dbReference>
<feature type="binding site" evidence="6">
    <location>
        <begin position="222"/>
        <end position="227"/>
    </location>
    <ligand>
        <name>GTP</name>
        <dbReference type="ChEBI" id="CHEBI:37565"/>
    </ligand>
</feature>
<organism evidence="9 10">
    <name type="scientific">Planktomarina temperata RCA23</name>
    <dbReference type="NCBI Taxonomy" id="666509"/>
    <lineage>
        <taxon>Bacteria</taxon>
        <taxon>Pseudomonadati</taxon>
        <taxon>Pseudomonadota</taxon>
        <taxon>Alphaproteobacteria</taxon>
        <taxon>Rhodobacterales</taxon>
        <taxon>Paracoccaceae</taxon>
        <taxon>Planktomarina</taxon>
    </lineage>
</organism>
<dbReference type="KEGG" id="ptp:RCA23_c30490"/>
<feature type="binding site" evidence="6">
    <location>
        <begin position="266"/>
        <end position="269"/>
    </location>
    <ligand>
        <name>GTP</name>
        <dbReference type="ChEBI" id="CHEBI:37565"/>
    </ligand>
</feature>
<dbReference type="InterPro" id="IPR004520">
    <property type="entry name" value="GTPase_MnmE"/>
</dbReference>
<keyword evidence="10" id="KW-1185">Reference proteome</keyword>
<dbReference type="GO" id="GO:0046872">
    <property type="term" value="F:metal ion binding"/>
    <property type="evidence" value="ECO:0007669"/>
    <property type="project" value="UniProtKB-KW"/>
</dbReference>
<keyword evidence="6 9" id="KW-0378">Hydrolase</keyword>
<feature type="binding site" evidence="6">
    <location>
        <position position="222"/>
    </location>
    <ligand>
        <name>K(+)</name>
        <dbReference type="ChEBI" id="CHEBI:29103"/>
    </ligand>
</feature>
<feature type="binding site" evidence="6">
    <location>
        <position position="241"/>
    </location>
    <ligand>
        <name>K(+)</name>
        <dbReference type="ChEBI" id="CHEBI:29103"/>
    </ligand>
</feature>
<dbReference type="NCBIfam" id="TIGR00450">
    <property type="entry name" value="mnmE_trmE_thdF"/>
    <property type="match status" value="1"/>
</dbReference>
<dbReference type="PANTHER" id="PTHR42714">
    <property type="entry name" value="TRNA MODIFICATION GTPASE GTPBP3"/>
    <property type="match status" value="1"/>
</dbReference>
<feature type="binding site" evidence="6">
    <location>
        <begin position="241"/>
        <end position="247"/>
    </location>
    <ligand>
        <name>GTP</name>
        <dbReference type="ChEBI" id="CHEBI:37565"/>
    </ligand>
</feature>
<dbReference type="InterPro" id="IPR025867">
    <property type="entry name" value="MnmE_helical"/>
</dbReference>
<dbReference type="GO" id="GO:0002098">
    <property type="term" value="P:tRNA wobble uridine modification"/>
    <property type="evidence" value="ECO:0007669"/>
    <property type="project" value="TreeGrafter"/>
</dbReference>
<dbReference type="InterPro" id="IPR027368">
    <property type="entry name" value="MnmE_dom2"/>
</dbReference>
<dbReference type="RefSeq" id="WP_044051077.1">
    <property type="nucleotide sequence ID" value="NZ_CP003984.1"/>
</dbReference>
<dbReference type="Pfam" id="PF01926">
    <property type="entry name" value="MMR_HSR1"/>
    <property type="match status" value="1"/>
</dbReference>
<feature type="domain" description="AAA+ ATPase" evidence="8">
    <location>
        <begin position="211"/>
        <end position="386"/>
    </location>
</feature>
<dbReference type="Gene3D" id="3.40.50.300">
    <property type="entry name" value="P-loop containing nucleotide triphosphate hydrolases"/>
    <property type="match status" value="1"/>
</dbReference>
<dbReference type="InterPro" id="IPR018948">
    <property type="entry name" value="GTP-bd_TrmE_N"/>
</dbReference>
<dbReference type="SMART" id="SM00382">
    <property type="entry name" value="AAA"/>
    <property type="match status" value="1"/>
</dbReference>
<feature type="binding site" evidence="6">
    <location>
        <position position="246"/>
    </location>
    <ligand>
        <name>K(+)</name>
        <dbReference type="ChEBI" id="CHEBI:29103"/>
    </ligand>
</feature>
<dbReference type="GO" id="GO:0003924">
    <property type="term" value="F:GTPase activity"/>
    <property type="evidence" value="ECO:0007669"/>
    <property type="project" value="UniProtKB-UniRule"/>
</dbReference>
<reference evidence="9 10" key="1">
    <citation type="journal article" date="2014" name="ISME J.">
        <title>Adaptation of an abundant Roseobacter RCA organism to pelagic systems revealed by genomic and transcriptomic analyses.</title>
        <authorList>
            <person name="Voget S."/>
            <person name="Wemheuer B."/>
            <person name="Brinkhoff T."/>
            <person name="Vollmers J."/>
            <person name="Dietrich S."/>
            <person name="Giebel H.A."/>
            <person name="Beardsley C."/>
            <person name="Sardemann C."/>
            <person name="Bakenhus I."/>
            <person name="Billerbeck S."/>
            <person name="Daniel R."/>
            <person name="Simon M."/>
        </authorList>
    </citation>
    <scope>NUCLEOTIDE SEQUENCE [LARGE SCALE GENOMIC DNA]</scope>
    <source>
        <strain evidence="9 10">RCA23</strain>
    </source>
</reference>
<dbReference type="Gene3D" id="1.20.120.430">
    <property type="entry name" value="tRNA modification GTPase MnmE domain 2"/>
    <property type="match status" value="1"/>
</dbReference>
<dbReference type="SUPFAM" id="SSF103025">
    <property type="entry name" value="Folate-binding domain"/>
    <property type="match status" value="1"/>
</dbReference>
<dbReference type="InterPro" id="IPR003593">
    <property type="entry name" value="AAA+_ATPase"/>
</dbReference>
<dbReference type="CDD" id="cd14858">
    <property type="entry name" value="TrmE_N"/>
    <property type="match status" value="1"/>
</dbReference>
<proteinExistence type="inferred from homology"/>
<dbReference type="InterPro" id="IPR031168">
    <property type="entry name" value="G_TrmE"/>
</dbReference>
<dbReference type="NCBIfam" id="NF003661">
    <property type="entry name" value="PRK05291.1-3"/>
    <property type="match status" value="1"/>
</dbReference>
<dbReference type="Gene3D" id="3.30.1360.120">
    <property type="entry name" value="Probable tRNA modification gtpase trme, domain 1"/>
    <property type="match status" value="1"/>
</dbReference>
<evidence type="ECO:0000256" key="3">
    <source>
        <dbReference type="ARBA" id="ARBA00022741"/>
    </source>
</evidence>
<dbReference type="SUPFAM" id="SSF116878">
    <property type="entry name" value="TrmE connector domain"/>
    <property type="match status" value="1"/>
</dbReference>
<dbReference type="CDD" id="cd04164">
    <property type="entry name" value="trmE"/>
    <property type="match status" value="1"/>
</dbReference>
<dbReference type="GO" id="GO:0030488">
    <property type="term" value="P:tRNA methylation"/>
    <property type="evidence" value="ECO:0007669"/>
    <property type="project" value="TreeGrafter"/>
</dbReference>
<dbReference type="PRINTS" id="PR00326">
    <property type="entry name" value="GTP1OBG"/>
</dbReference>
<dbReference type="AlphaFoldDB" id="A0AAN0RM57"/>
<keyword evidence="4 6" id="KW-0630">Potassium</keyword>
<keyword evidence="2 6" id="KW-0819">tRNA processing</keyword>
<dbReference type="Proteomes" id="UP000028680">
    <property type="component" value="Chromosome"/>
</dbReference>
<dbReference type="Pfam" id="PF12631">
    <property type="entry name" value="MnmE_helical"/>
    <property type="match status" value="1"/>
</dbReference>
<comment type="similarity">
    <text evidence="1 6 7">Belongs to the TRAFAC class TrmE-Era-EngA-EngB-Septin-like GTPase superfamily. TrmE GTPase family.</text>
</comment>
<feature type="binding site" evidence="6">
    <location>
        <position position="243"/>
    </location>
    <ligand>
        <name>K(+)</name>
        <dbReference type="ChEBI" id="CHEBI:29103"/>
    </ligand>
</feature>
<evidence type="ECO:0000313" key="10">
    <source>
        <dbReference type="Proteomes" id="UP000028680"/>
    </source>
</evidence>
<dbReference type="HAMAP" id="MF_00379">
    <property type="entry name" value="GTPase_MnmE"/>
    <property type="match status" value="1"/>
</dbReference>
<name>A0AAN0RM57_9RHOB</name>
<evidence type="ECO:0000256" key="4">
    <source>
        <dbReference type="ARBA" id="ARBA00022958"/>
    </source>
</evidence>
<evidence type="ECO:0000256" key="1">
    <source>
        <dbReference type="ARBA" id="ARBA00011043"/>
    </source>
</evidence>
<dbReference type="InterPro" id="IPR005225">
    <property type="entry name" value="Small_GTP-bd"/>
</dbReference>
<dbReference type="NCBIfam" id="TIGR00231">
    <property type="entry name" value="small_GTP"/>
    <property type="match status" value="1"/>
</dbReference>
<dbReference type="GO" id="GO:0005737">
    <property type="term" value="C:cytoplasm"/>
    <property type="evidence" value="ECO:0007669"/>
    <property type="project" value="UniProtKB-SubCell"/>
</dbReference>
<protein>
    <recommendedName>
        <fullName evidence="6">tRNA modification GTPase MnmE</fullName>
        <ecNumber evidence="6">3.6.-.-</ecNumber>
    </recommendedName>
</protein>
<comment type="caution">
    <text evidence="6">Lacks conserved residue(s) required for the propagation of feature annotation.</text>
</comment>
<keyword evidence="6" id="KW-0963">Cytoplasm</keyword>
<comment type="function">
    <text evidence="6">Exhibits a very high intrinsic GTPase hydrolysis rate. Involved in the addition of a carboxymethylaminomethyl (cmnm) group at the wobble position (U34) of certain tRNAs, forming tRNA-cmnm(5)s(2)U34.</text>
</comment>
<dbReference type="PANTHER" id="PTHR42714:SF2">
    <property type="entry name" value="TRNA MODIFICATION GTPASE GTPBP3, MITOCHONDRIAL"/>
    <property type="match status" value="1"/>
</dbReference>
<keyword evidence="5 6" id="KW-0342">GTP-binding</keyword>
<comment type="cofactor">
    <cofactor evidence="6">
        <name>K(+)</name>
        <dbReference type="ChEBI" id="CHEBI:29103"/>
    </cofactor>
    <text evidence="6">Binds 1 potassium ion per subunit.</text>
</comment>
<evidence type="ECO:0000313" key="9">
    <source>
        <dbReference type="EMBL" id="AII88549.1"/>
    </source>
</evidence>
<keyword evidence="3 6" id="KW-0547">Nucleotide-binding</keyword>
<dbReference type="SUPFAM" id="SSF52540">
    <property type="entry name" value="P-loop containing nucleoside triphosphate hydrolases"/>
    <property type="match status" value="1"/>
</dbReference>
<gene>
    <name evidence="6 9" type="primary">mnmE</name>
    <name evidence="6" type="synonym">trmE</name>
    <name evidence="9" type="ORF">RCA23_c30490</name>
</gene>
<sequence length="428" mass="46094">MDSIFAQATATGRTGVSVIRLSGPQAFDIARILCKLPAVGRTGLRAVRGRDGALIDQALVLCFEQGASFTGERVVEFQVHGGLATVAKLLSELSEQEGCRLAEPGEFTRRALENGQLDLNQVEALSDLIDAETESQRQQAIRVLDGRFGDAGEMWRGKLLRAAALLEASIDFSDEEIPDDLSVEVISLVEETRASIAAILERSMMASKIRTGFTVAIIGAPNVGKSTLLNAIVGRQAAITSDVAGTTRDVIECRVDLQGLAVSFLDTAGLRESEDEIENLGISKAYEMAAAADIRVFLVEEVGEPLPIALRDGDIVRLNKGDERSSDVGTVSGKTGEGVSELLSLIAERLLVKTPQDVVAIRERQITGLRAAESFLGRVLELTHADPLPFELASQELYFALSELDFVFGRIDIESVLDEIFSSFCLGK</sequence>
<dbReference type="InterPro" id="IPR027417">
    <property type="entry name" value="P-loop_NTPase"/>
</dbReference>
<dbReference type="Pfam" id="PF10396">
    <property type="entry name" value="TrmE_N"/>
    <property type="match status" value="1"/>
</dbReference>
<dbReference type="InterPro" id="IPR027266">
    <property type="entry name" value="TrmE/GcvT-like"/>
</dbReference>
<feature type="binding site" evidence="6">
    <location>
        <position position="226"/>
    </location>
    <ligand>
        <name>Mg(2+)</name>
        <dbReference type="ChEBI" id="CHEBI:18420"/>
    </ligand>
</feature>
<comment type="subunit">
    <text evidence="6">Homodimer. Heterotetramer of two MnmE and two MnmG subunits.</text>
</comment>
<feature type="binding site" evidence="6">
    <location>
        <position position="247"/>
    </location>
    <ligand>
        <name>Mg(2+)</name>
        <dbReference type="ChEBI" id="CHEBI:18420"/>
    </ligand>
</feature>
<evidence type="ECO:0000256" key="5">
    <source>
        <dbReference type="ARBA" id="ARBA00023134"/>
    </source>
</evidence>
<keyword evidence="6" id="KW-0479">Metal-binding</keyword>
<comment type="subcellular location">
    <subcellularLocation>
        <location evidence="6">Cytoplasm</location>
    </subcellularLocation>
</comment>
<dbReference type="GO" id="GO:0005525">
    <property type="term" value="F:GTP binding"/>
    <property type="evidence" value="ECO:0007669"/>
    <property type="project" value="UniProtKB-UniRule"/>
</dbReference>
<evidence type="ECO:0000259" key="8">
    <source>
        <dbReference type="SMART" id="SM00382"/>
    </source>
</evidence>